<sequence length="554" mass="61650">MAQYVMSMLRVSKVVPPKRQIIKDISLSFFPGAKIGLLGLNGSGKSTVLRIMAGADKEYEGDVQHLAGIRIGYLPQEPQLDPAKTVKEEVESGLGEIVEARVRLEEIYAAYAEPDADFDKLAEEQAKYENILAAAGSDIENQMEIAADALRLPAWDAVVGNLSGGEKRRVALCKLLLSKPDMLLLDEPTNHLDAESVEWLEQFLTRFPGTVVAVTHDRYFLDNAAEWILELDRGHGIPWKGNYSSWLEQKEERLEQEQKQIDAHMKAMKTELEWARSNPKARQAKSKARLARYEEMATVEYQKRNETQEIFIPPGERLGDKVIEFNGVTKAFGDKLLMDKVSFSIPPGAIVGVIGPNGAGKSTLFKMIEGRDQPDAGEITIGSTVKLAAVDQSREGLANDKTVFEAISDGADVLTVGRFEMPSRAYIGRFNFKGGDQQKLVGNLSGGERGRLHLAKTLISGGNVLLLDEPSNDLDVETLRALEDALLEFAGCALIISHDRWFLDRICTHILAAEGDSQWTFFAGNYQEYEEDKRKRLGEEGAKPKRIRYRPITR</sequence>
<evidence type="ECO:0000256" key="4">
    <source>
        <dbReference type="ARBA" id="ARBA00022555"/>
    </source>
</evidence>
<dbReference type="InterPro" id="IPR022374">
    <property type="entry name" value="EttA"/>
</dbReference>
<dbReference type="GO" id="GO:0000049">
    <property type="term" value="F:tRNA binding"/>
    <property type="evidence" value="ECO:0007669"/>
    <property type="project" value="UniProtKB-UniRule"/>
</dbReference>
<dbReference type="Proteomes" id="UP000186819">
    <property type="component" value="Unassembled WGS sequence"/>
</dbReference>
<protein>
    <recommendedName>
        <fullName evidence="13">Energy-dependent translational throttle protein EttA</fullName>
        <ecNumber evidence="13">3.6.1.-</ecNumber>
    </recommendedName>
    <alternativeName>
        <fullName evidence="13">Translational regulatory factor EttA</fullName>
    </alternativeName>
</protein>
<evidence type="ECO:0000256" key="9">
    <source>
        <dbReference type="ARBA" id="ARBA00022840"/>
    </source>
</evidence>
<evidence type="ECO:0000256" key="12">
    <source>
        <dbReference type="ARBA" id="ARBA00022917"/>
    </source>
</evidence>
<comment type="caution">
    <text evidence="13">Lacks conserved residue(s) required for the propagation of feature annotation.</text>
</comment>
<dbReference type="NCBIfam" id="TIGR03719">
    <property type="entry name" value="ABC_ABC_ChvD"/>
    <property type="match status" value="1"/>
</dbReference>
<keyword evidence="2" id="KW-1003">Cell membrane</keyword>
<dbReference type="GO" id="GO:0016887">
    <property type="term" value="F:ATP hydrolysis activity"/>
    <property type="evidence" value="ECO:0007669"/>
    <property type="project" value="UniProtKB-UniRule"/>
</dbReference>
<comment type="catalytic activity">
    <reaction evidence="13">
        <text>ATP + H2O = ADP + phosphate + H(+)</text>
        <dbReference type="Rhea" id="RHEA:13065"/>
        <dbReference type="ChEBI" id="CHEBI:15377"/>
        <dbReference type="ChEBI" id="CHEBI:15378"/>
        <dbReference type="ChEBI" id="CHEBI:30616"/>
        <dbReference type="ChEBI" id="CHEBI:43474"/>
        <dbReference type="ChEBI" id="CHEBI:456216"/>
    </reaction>
</comment>
<dbReference type="EMBL" id="FTMD01000015">
    <property type="protein sequence ID" value="SIR43232.1"/>
    <property type="molecule type" value="Genomic_DNA"/>
</dbReference>
<dbReference type="FunFam" id="3.40.50.300:FF:000011">
    <property type="entry name" value="Putative ABC transporter ATP-binding component"/>
    <property type="match status" value="1"/>
</dbReference>
<evidence type="ECO:0000256" key="7">
    <source>
        <dbReference type="ARBA" id="ARBA00022741"/>
    </source>
</evidence>
<dbReference type="GO" id="GO:0045900">
    <property type="term" value="P:negative regulation of translational elongation"/>
    <property type="evidence" value="ECO:0007669"/>
    <property type="project" value="UniProtKB-UniRule"/>
</dbReference>
<evidence type="ECO:0000256" key="5">
    <source>
        <dbReference type="ARBA" id="ARBA00022730"/>
    </source>
</evidence>
<feature type="region of interest" description="Arm" evidence="13">
    <location>
        <begin position="95"/>
        <end position="139"/>
    </location>
</feature>
<dbReference type="InterPro" id="IPR027417">
    <property type="entry name" value="P-loop_NTPase"/>
</dbReference>
<dbReference type="Pfam" id="PF00005">
    <property type="entry name" value="ABC_tran"/>
    <property type="match status" value="2"/>
</dbReference>
<keyword evidence="10 13" id="KW-0810">Translation regulation</keyword>
<accession>A0A1N7AW52</accession>
<dbReference type="AlphaFoldDB" id="A0A1N7AW52"/>
<dbReference type="InterPro" id="IPR017871">
    <property type="entry name" value="ABC_transporter-like_CS"/>
</dbReference>
<feature type="domain" description="ABC transporter" evidence="14">
    <location>
        <begin position="6"/>
        <end position="258"/>
    </location>
</feature>
<dbReference type="GO" id="GO:0043022">
    <property type="term" value="F:ribosome binding"/>
    <property type="evidence" value="ECO:0007669"/>
    <property type="project" value="UniProtKB-UniRule"/>
</dbReference>
<dbReference type="SMART" id="SM00382">
    <property type="entry name" value="AAA"/>
    <property type="match status" value="2"/>
</dbReference>
<dbReference type="PROSITE" id="PS50893">
    <property type="entry name" value="ABC_TRANSPORTER_2"/>
    <property type="match status" value="2"/>
</dbReference>
<keyword evidence="16" id="KW-1185">Reference proteome</keyword>
<organism evidence="15 16">
    <name type="scientific">Aromatoleum tolulyticum</name>
    <dbReference type="NCBI Taxonomy" id="34027"/>
    <lineage>
        <taxon>Bacteria</taxon>
        <taxon>Pseudomonadati</taxon>
        <taxon>Pseudomonadota</taxon>
        <taxon>Betaproteobacteria</taxon>
        <taxon>Rhodocyclales</taxon>
        <taxon>Rhodocyclaceae</taxon>
        <taxon>Aromatoleum</taxon>
    </lineage>
</organism>
<comment type="domain">
    <text evidence="13">The P-site tRNA interaction motif (PtIM domain) probably interacts with the P-site tRNA(fMet) as well as the 23S rRNA.</text>
</comment>
<keyword evidence="2" id="KW-0472">Membrane</keyword>
<dbReference type="STRING" id="34027.SAMN05421829_11575"/>
<comment type="subunit">
    <text evidence="13">Monomer. Probably contacts ribosomal proteins L1, L5, L33 and S7, the 16S and 23S rRNA and the P-site containing tRNA(fMet).</text>
</comment>
<dbReference type="NCBIfam" id="NF008775">
    <property type="entry name" value="PRK11819.1"/>
    <property type="match status" value="1"/>
</dbReference>
<dbReference type="Gene3D" id="3.40.50.300">
    <property type="entry name" value="P-loop containing nucleotide triphosphate hydrolases"/>
    <property type="match status" value="2"/>
</dbReference>
<dbReference type="InterPro" id="IPR003593">
    <property type="entry name" value="AAA+_ATPase"/>
</dbReference>
<dbReference type="PANTHER" id="PTHR43858:SF1">
    <property type="entry name" value="ABC TRANSPORTER-RELATED PROTEIN"/>
    <property type="match status" value="1"/>
</dbReference>
<dbReference type="GO" id="GO:0006412">
    <property type="term" value="P:translation"/>
    <property type="evidence" value="ECO:0007669"/>
    <property type="project" value="UniProtKB-KW"/>
</dbReference>
<keyword evidence="11 13" id="KW-0694">RNA-binding</keyword>
<name>A0A1N7AW52_9RHOO</name>
<evidence type="ECO:0000313" key="15">
    <source>
        <dbReference type="EMBL" id="SIR43232.1"/>
    </source>
</evidence>
<evidence type="ECO:0000256" key="3">
    <source>
        <dbReference type="ARBA" id="ARBA00022490"/>
    </source>
</evidence>
<dbReference type="RefSeq" id="WP_076603759.1">
    <property type="nucleotide sequence ID" value="NZ_FTMD01000015.1"/>
</dbReference>
<evidence type="ECO:0000256" key="1">
    <source>
        <dbReference type="ARBA" id="ARBA00005868"/>
    </source>
</evidence>
<dbReference type="HAMAP" id="MF_00847">
    <property type="entry name" value="EttA"/>
    <property type="match status" value="1"/>
</dbReference>
<dbReference type="InterPro" id="IPR003439">
    <property type="entry name" value="ABC_transporter-like_ATP-bd"/>
</dbReference>
<keyword evidence="4 13" id="KW-0820">tRNA-binding</keyword>
<proteinExistence type="inferred from homology"/>
<evidence type="ECO:0000259" key="14">
    <source>
        <dbReference type="PROSITE" id="PS50893"/>
    </source>
</evidence>
<dbReference type="OrthoDB" id="9762051at2"/>
<keyword evidence="8 13" id="KW-0378">Hydrolase</keyword>
<dbReference type="CDD" id="cd03221">
    <property type="entry name" value="ABCF_EF-3"/>
    <property type="match status" value="2"/>
</dbReference>
<dbReference type="GO" id="GO:0005524">
    <property type="term" value="F:ATP binding"/>
    <property type="evidence" value="ECO:0007669"/>
    <property type="project" value="UniProtKB-UniRule"/>
</dbReference>
<evidence type="ECO:0000256" key="10">
    <source>
        <dbReference type="ARBA" id="ARBA00022845"/>
    </source>
</evidence>
<gene>
    <name evidence="13" type="primary">ettA</name>
    <name evidence="15" type="ORF">SAMN05421829_11575</name>
</gene>
<comment type="subcellular location">
    <subcellularLocation>
        <location evidence="13">Cytoplasm</location>
    </subcellularLocation>
    <text evidence="13">Associates with ribosomes and polysomes.</text>
</comment>
<dbReference type="EC" id="3.6.1.-" evidence="13"/>
<keyword evidence="6 13" id="KW-0677">Repeat</keyword>
<evidence type="ECO:0000256" key="6">
    <source>
        <dbReference type="ARBA" id="ARBA00022737"/>
    </source>
</evidence>
<dbReference type="PANTHER" id="PTHR43858">
    <property type="entry name" value="ENERGY-DEPENDENT TRANSLATIONAL THROTTLE PROTEIN ETTA"/>
    <property type="match status" value="1"/>
</dbReference>
<dbReference type="Pfam" id="PF12848">
    <property type="entry name" value="ABC_tran_Xtn"/>
    <property type="match status" value="1"/>
</dbReference>
<comment type="function">
    <text evidence="13">A translation factor that gates the progression of the 70S ribosomal initiation complex (IC, containing tRNA(fMet) in the P-site) into the translation elongation cycle by using a mechanism sensitive to the ATP/ADP ratio. Binds to the 70S ribosome E-site where it modulates the state of the translating ribosome during subunit translocation. ATP hydrolysis probably frees it from the ribosome, which can enter the elongation phase.</text>
</comment>
<comment type="domain">
    <text evidence="13">The arm domain is inserted in the first ABC transporter domain. Probably contacts ribosomal protein L1.</text>
</comment>
<dbReference type="SUPFAM" id="SSF52540">
    <property type="entry name" value="P-loop containing nucleoside triphosphate hydrolases"/>
    <property type="match status" value="2"/>
</dbReference>
<evidence type="ECO:0000313" key="16">
    <source>
        <dbReference type="Proteomes" id="UP000186819"/>
    </source>
</evidence>
<feature type="binding site" evidence="13">
    <location>
        <begin position="355"/>
        <end position="362"/>
    </location>
    <ligand>
        <name>ATP</name>
        <dbReference type="ChEBI" id="CHEBI:30616"/>
        <label>2</label>
    </ligand>
</feature>
<dbReference type="PROSITE" id="PS00211">
    <property type="entry name" value="ABC_TRANSPORTER_1"/>
    <property type="match status" value="1"/>
</dbReference>
<evidence type="ECO:0000256" key="13">
    <source>
        <dbReference type="HAMAP-Rule" id="MF_00847"/>
    </source>
</evidence>
<dbReference type="InterPro" id="IPR032781">
    <property type="entry name" value="ABC_tran_Xtn"/>
</dbReference>
<dbReference type="FunFam" id="3.40.50.300:FF:000183">
    <property type="entry name" value="ABC transporter ATP-binding protein yjjK"/>
    <property type="match status" value="1"/>
</dbReference>
<dbReference type="GO" id="GO:0005737">
    <property type="term" value="C:cytoplasm"/>
    <property type="evidence" value="ECO:0007669"/>
    <property type="project" value="UniProtKB-SubCell"/>
</dbReference>
<keyword evidence="5 13" id="KW-0699">rRNA-binding</keyword>
<dbReference type="GO" id="GO:0019843">
    <property type="term" value="F:rRNA binding"/>
    <property type="evidence" value="ECO:0007669"/>
    <property type="project" value="UniProtKB-UniRule"/>
</dbReference>
<keyword evidence="12 13" id="KW-0648">Protein biosynthesis</keyword>
<evidence type="ECO:0000256" key="11">
    <source>
        <dbReference type="ARBA" id="ARBA00022884"/>
    </source>
</evidence>
<evidence type="ECO:0000256" key="2">
    <source>
        <dbReference type="ARBA" id="ARBA00022475"/>
    </source>
</evidence>
<reference evidence="16" key="1">
    <citation type="submission" date="2017-01" db="EMBL/GenBank/DDBJ databases">
        <authorList>
            <person name="Varghese N."/>
            <person name="Submissions S."/>
        </authorList>
    </citation>
    <scope>NUCLEOTIDE SEQUENCE [LARGE SCALE GENOMIC DNA]</scope>
    <source>
        <strain evidence="16">ATCC 51758</strain>
    </source>
</reference>
<keyword evidence="7 13" id="KW-0547">Nucleotide-binding</keyword>
<feature type="domain" description="ABC transporter" evidence="14">
    <location>
        <begin position="323"/>
        <end position="549"/>
    </location>
</feature>
<comment type="similarity">
    <text evidence="1 13">Belongs to the ABC transporter superfamily. ABCF family. Translational throttle EttA subfamily.</text>
</comment>
<keyword evidence="9 13" id="KW-0067">ATP-binding</keyword>
<feature type="region of interest" description="PtIM" evidence="13">
    <location>
        <begin position="241"/>
        <end position="321"/>
    </location>
</feature>
<evidence type="ECO:0000256" key="8">
    <source>
        <dbReference type="ARBA" id="ARBA00022801"/>
    </source>
</evidence>
<keyword evidence="3 13" id="KW-0963">Cytoplasm</keyword>